<dbReference type="OrthoDB" id="17907at2759"/>
<dbReference type="Pfam" id="PF23096">
    <property type="entry name" value="HEAT_PSME4"/>
    <property type="match status" value="1"/>
</dbReference>
<evidence type="ECO:0000313" key="14">
    <source>
        <dbReference type="EMBL" id="KAF2178324.1"/>
    </source>
</evidence>
<feature type="domain" description="Proteasome activator Blm10 N-terminal" evidence="12">
    <location>
        <begin position="21"/>
        <end position="94"/>
    </location>
</feature>
<dbReference type="Proteomes" id="UP000800200">
    <property type="component" value="Unassembled WGS sequence"/>
</dbReference>
<evidence type="ECO:0000256" key="9">
    <source>
        <dbReference type="SAM" id="MobiDB-lite"/>
    </source>
</evidence>
<dbReference type="EMBL" id="ML994676">
    <property type="protein sequence ID" value="KAF2178324.1"/>
    <property type="molecule type" value="Genomic_DNA"/>
</dbReference>
<dbReference type="Pfam" id="PF11919">
    <property type="entry name" value="PSME4_C"/>
    <property type="match status" value="1"/>
</dbReference>
<dbReference type="GO" id="GO:0010499">
    <property type="term" value="P:proteasomal ubiquitin-independent protein catabolic process"/>
    <property type="evidence" value="ECO:0007669"/>
    <property type="project" value="TreeGrafter"/>
</dbReference>
<dbReference type="InterPro" id="IPR016024">
    <property type="entry name" value="ARM-type_fold"/>
</dbReference>
<comment type="subcellular location">
    <subcellularLocation>
        <location evidence="2">Cytoplasm</location>
    </subcellularLocation>
    <subcellularLocation>
        <location evidence="1">Nucleus</location>
    </subcellularLocation>
</comment>
<evidence type="ECO:0000259" key="10">
    <source>
        <dbReference type="Pfam" id="PF11919"/>
    </source>
</evidence>
<evidence type="ECO:0000256" key="1">
    <source>
        <dbReference type="ARBA" id="ARBA00004123"/>
    </source>
</evidence>
<keyword evidence="5" id="KW-0677">Repeat</keyword>
<dbReference type="GO" id="GO:0005634">
    <property type="term" value="C:nucleus"/>
    <property type="evidence" value="ECO:0007669"/>
    <property type="project" value="UniProtKB-SubCell"/>
</dbReference>
<dbReference type="Pfam" id="PF16507">
    <property type="entry name" value="HEAT_PSME4_mid"/>
    <property type="match status" value="1"/>
</dbReference>
<evidence type="ECO:0000259" key="11">
    <source>
        <dbReference type="Pfam" id="PF16507"/>
    </source>
</evidence>
<keyword evidence="8" id="KW-0539">Nucleus</keyword>
<dbReference type="PANTHER" id="PTHR32170">
    <property type="entry name" value="PROTEASOME ACTIVATOR COMPLEX SUBUNIT 4"/>
    <property type="match status" value="1"/>
</dbReference>
<dbReference type="InterPro" id="IPR035309">
    <property type="entry name" value="PSME4"/>
</dbReference>
<dbReference type="PANTHER" id="PTHR32170:SF3">
    <property type="entry name" value="PROTEASOME ACTIVATOR COMPLEX SUBUNIT 4"/>
    <property type="match status" value="1"/>
</dbReference>
<comment type="similarity">
    <text evidence="3">Belongs to the BLM10 family.</text>
</comment>
<keyword evidence="6" id="KW-0227">DNA damage</keyword>
<evidence type="ECO:0008006" key="16">
    <source>
        <dbReference type="Google" id="ProtNLM"/>
    </source>
</evidence>
<dbReference type="InterPro" id="IPR032430">
    <property type="entry name" value="Blm10_mid"/>
</dbReference>
<dbReference type="GO" id="GO:0070628">
    <property type="term" value="F:proteasome binding"/>
    <property type="evidence" value="ECO:0007669"/>
    <property type="project" value="InterPro"/>
</dbReference>
<dbReference type="Gene3D" id="1.10.287.2210">
    <property type="match status" value="1"/>
</dbReference>
<organism evidence="14 15">
    <name type="scientific">Zopfia rhizophila CBS 207.26</name>
    <dbReference type="NCBI Taxonomy" id="1314779"/>
    <lineage>
        <taxon>Eukaryota</taxon>
        <taxon>Fungi</taxon>
        <taxon>Dikarya</taxon>
        <taxon>Ascomycota</taxon>
        <taxon>Pezizomycotina</taxon>
        <taxon>Dothideomycetes</taxon>
        <taxon>Dothideomycetes incertae sedis</taxon>
        <taxon>Zopfiaceae</taxon>
        <taxon>Zopfia</taxon>
    </lineage>
</organism>
<evidence type="ECO:0000256" key="2">
    <source>
        <dbReference type="ARBA" id="ARBA00004496"/>
    </source>
</evidence>
<feature type="region of interest" description="Disordered" evidence="9">
    <location>
        <begin position="16"/>
        <end position="53"/>
    </location>
</feature>
<dbReference type="GO" id="GO:0005829">
    <property type="term" value="C:cytosol"/>
    <property type="evidence" value="ECO:0007669"/>
    <property type="project" value="TreeGrafter"/>
</dbReference>
<name>A0A6A6DFP9_9PEZI</name>
<keyword evidence="7" id="KW-0234">DNA repair</keyword>
<evidence type="ECO:0000256" key="6">
    <source>
        <dbReference type="ARBA" id="ARBA00022763"/>
    </source>
</evidence>
<evidence type="ECO:0000256" key="8">
    <source>
        <dbReference type="ARBA" id="ARBA00023242"/>
    </source>
</evidence>
<dbReference type="GO" id="GO:0006281">
    <property type="term" value="P:DNA repair"/>
    <property type="evidence" value="ECO:0007669"/>
    <property type="project" value="UniProtKB-KW"/>
</dbReference>
<evidence type="ECO:0000256" key="3">
    <source>
        <dbReference type="ARBA" id="ARBA00005739"/>
    </source>
</evidence>
<evidence type="ECO:0000259" key="12">
    <source>
        <dbReference type="Pfam" id="PF16547"/>
    </source>
</evidence>
<proteinExistence type="inferred from homology"/>
<dbReference type="GO" id="GO:0016504">
    <property type="term" value="F:peptidase activator activity"/>
    <property type="evidence" value="ECO:0007669"/>
    <property type="project" value="InterPro"/>
</dbReference>
<reference evidence="14" key="1">
    <citation type="journal article" date="2020" name="Stud. Mycol.">
        <title>101 Dothideomycetes genomes: a test case for predicting lifestyles and emergence of pathogens.</title>
        <authorList>
            <person name="Haridas S."/>
            <person name="Albert R."/>
            <person name="Binder M."/>
            <person name="Bloem J."/>
            <person name="Labutti K."/>
            <person name="Salamov A."/>
            <person name="Andreopoulos B."/>
            <person name="Baker S."/>
            <person name="Barry K."/>
            <person name="Bills G."/>
            <person name="Bluhm B."/>
            <person name="Cannon C."/>
            <person name="Castanera R."/>
            <person name="Culley D."/>
            <person name="Daum C."/>
            <person name="Ezra D."/>
            <person name="Gonzalez J."/>
            <person name="Henrissat B."/>
            <person name="Kuo A."/>
            <person name="Liang C."/>
            <person name="Lipzen A."/>
            <person name="Lutzoni F."/>
            <person name="Magnuson J."/>
            <person name="Mondo S."/>
            <person name="Nolan M."/>
            <person name="Ohm R."/>
            <person name="Pangilinan J."/>
            <person name="Park H.-J."/>
            <person name="Ramirez L."/>
            <person name="Alfaro M."/>
            <person name="Sun H."/>
            <person name="Tritt A."/>
            <person name="Yoshinaga Y."/>
            <person name="Zwiers L.-H."/>
            <person name="Turgeon B."/>
            <person name="Goodwin S."/>
            <person name="Spatafora J."/>
            <person name="Crous P."/>
            <person name="Grigoriev I."/>
        </authorList>
    </citation>
    <scope>NUCLEOTIDE SEQUENCE</scope>
    <source>
        <strain evidence="14">CBS 207.26</strain>
    </source>
</reference>
<dbReference type="Pfam" id="PF16547">
    <property type="entry name" value="BLM10_N"/>
    <property type="match status" value="1"/>
</dbReference>
<gene>
    <name evidence="14" type="ORF">K469DRAFT_718418</name>
</gene>
<keyword evidence="4" id="KW-0963">Cytoplasm</keyword>
<evidence type="ECO:0000256" key="5">
    <source>
        <dbReference type="ARBA" id="ARBA00022737"/>
    </source>
</evidence>
<evidence type="ECO:0000256" key="7">
    <source>
        <dbReference type="ARBA" id="ARBA00023204"/>
    </source>
</evidence>
<sequence>MAGAERISQLMSALDQAAGPDISRATSPGGDWRQANGDVNGSDGDKQSRSRPRTFPYFKYLPYETEGQAEREDNLNTCLKHLYIAVSAGDFAPGAVHWTREIRGWLSLKFDLPRSTRVKLVKLYYELALAPGLDYLVAERFASMFMVLTKRKHYLRPGKDLILDWRPLFRELKLFVLPSESGGSHPPNVKRNIRTLTKLCTFAQLYFDPQDIPAMFDEFLPYFSTSFSEGAYVVVGLLNLLLPTNPAAEDRVDLQPQHYLPTFFHLWSLVNRSKLFDVHFVDIFSRLARDSLSAGHIPFSQHGILTREQSALIFTAVLRLLEIPVGQATSPYSGTVDLGAGLAVMLDRDQRKHPIAHHIARWIVMSLSPACLEHSDSVLSKLEGLIQAVETFFHPSNSGSWTKTLSQLVFYLADFFVMRWNREHSGEMEVPEDRRLNYALKHRFVLCLREVIFMGIFAKSGTAMNFSLSTLQSLAYLEPNLILPGALQRIYPAMQGLVEVHRTISSIRALHMLSKVMARTKGYRCHVTTVLGLALPGIDANDLEKTLHTLSYIQGVCYTVPFHDLTQEKKDANVVTSKDGMATPMEGADTDTGLAVRWITEQVERLEAAGGDVEIDYDKELSDHEEEMILRSSTTGLAEFLMSFLGRVFTLLENLPDASRVRSGSPEENVVNTLPAAFTPLLSALSPELFDIALDKIANFVTNHVIHQARDAMAFICNGLVKINPEKSLKRLLPHLLAGIRTEIDDNGAGSTRTTGSEVLPRDRALVWNISLLSMCVVHVGDAVVAWKDELFDIAEYMQQKCRGIPTVHVSNFIHHLLLNLTVTYTIDYSIYEPEELEKGLTTNSWGRLVDPKKLNVKWHTPSPEEIDFAVRLFESQSTSAINALMALIKPDPPIKRDGTGKDWSDEVSRNLVLLRLVISGISVLFDPVHDGIATESDCGSDPDAMDTEGIDDDAGLGEAEDEEVKPTFQYETGYPLKRDEKNYKLIHDLRQQVGETLHQVHQFLIDKQEDDVPCFNSLYNAYRSWFIDVGIERSAHVLDRVTRLLSADVHPFKFSGLRKEYPRPLLVRRANVYHLQRLRHNANPRPKTELDKMLLLDLAESSVSLYTEIRRTAQTANESAVKCVLGARPLVIPPLLDALTKAVSENDYPRIKGAMFSLLFGSLAKTISRDWRFTPTLIKAFIEVTGADKPSVQKLASNATFQVMDMGKALERMVILDKDVVETISFAITSDEEEVVQTKVTKRRDYIKKKRSRIEGKKAELSKELVEVGRTAHWKKVSRTAAIIVNLGMRYDSIASDQMIDLVTKGSIDPHPSLRGLYAGAMVGLFSLVQTRAITGHSYEKYLLGEEELPDKITVQTRYEDPNWTEEHLASFAQPEAKYYVDFDYPGWLVWTKTMPAFLPNAPPLQYDDVENDIRKKIGKLLDRHWFSTYFAYMKQEPRDSGADRFRMSSAVMLTHAFELVFSGTTEATFEDIKDLTQSVYADGSDKHQHRATAEIMGALLSCAPDLRDEQRTEVWEYAFPIVRGIFKDGLTPENSSYWTTFLHVVLQSKDPRRGWPLVDWLAGFRLDMDSNAAFKESSKIQLLQQCILDAGWHFQLEKPILEDFMQHLDHPYKGVREAMGQTIASIYRTRYHESYRDVESLIKAQKDASSIGLRPYEPTPEYSATISLVFDRLEVWRQERPAGQQTPSSYTSGGKTVLLWLDSTLSSYECIQLVKFFPNVFMEQLLHMMDIKEDPELQSLAYHVFRHLPNIPHRQGEDEEFIAALIRIGRTATSWHQRLRILINIQVIYFRRLFLMSEQQQQSLFDCVSAMLGDVQLEVRLGAATTLSGMIRCSPVGLRERMVESLKQEFTHMLVKNPLPKRRIPGTPTPEHNKLILTRHAAVLGLGALIQAFPYTSPPPSWLPDVLATLARKAAADPGMVGKSVKSVLADFKKTRQDTWHVDVKVKKITLREF</sequence>
<dbReference type="SUPFAM" id="SSF48371">
    <property type="entry name" value="ARM repeat"/>
    <property type="match status" value="1"/>
</dbReference>
<feature type="domain" description="Proteasome activator complex subunit 4 C-terminal" evidence="10">
    <location>
        <begin position="1879"/>
        <end position="1947"/>
    </location>
</feature>
<dbReference type="InterPro" id="IPR032372">
    <property type="entry name" value="Blm10_N"/>
</dbReference>
<dbReference type="InterPro" id="IPR021843">
    <property type="entry name" value="PSME4_C"/>
</dbReference>
<feature type="domain" description="Proteasome activator Blm10 middle HEAT repeats region" evidence="11">
    <location>
        <begin position="382"/>
        <end position="926"/>
    </location>
</feature>
<keyword evidence="15" id="KW-1185">Reference proteome</keyword>
<evidence type="ECO:0000313" key="15">
    <source>
        <dbReference type="Proteomes" id="UP000800200"/>
    </source>
</evidence>
<evidence type="ECO:0000256" key="4">
    <source>
        <dbReference type="ARBA" id="ARBA00022490"/>
    </source>
</evidence>
<evidence type="ECO:0000259" key="13">
    <source>
        <dbReference type="Pfam" id="PF23096"/>
    </source>
</evidence>
<accession>A0A6A6DFP9</accession>
<feature type="domain" description="Proteasome activator complex subunit 4-like HEAT repeat-like" evidence="13">
    <location>
        <begin position="1381"/>
        <end position="1586"/>
    </location>
</feature>
<dbReference type="InterPro" id="IPR055455">
    <property type="entry name" value="HEAT_PSME4"/>
</dbReference>
<protein>
    <recommendedName>
        <fullName evidence="16">Proteasome activator subunit 4</fullName>
    </recommendedName>
</protein>